<sequence length="579" mass="65257">MLLGILLSLLVFQTHAADDPEVKMDTIEIIKRWGYPAERVDVTTADGYVLELHHIPHGRNATKARKRPVIFLQHGLECDSSNWIVNLPHQSAGFVFADAGFDVWMGNVRGNTYGRKSLKTMEKNFWDFSFDEHIRYDLPAMIDAVLKRTRQDSLYYVGHSQGTLIMFAKLSQDPQFAKKIKKFFALAPVNTINYITGFGDMIISAINKKVFRTLLSKFDLEIDLPDFVKPWTGILCGNWMISSLCAKSMHWLAGPNTDQLNRTRLPVIVSHGTAGTSLKNMRHWGQLKKSGKLQMFDYGDENFSKYKMATPPFYDISKVNVDTYLYWGDMDNLADKQDIRESILPWISRHILKGNTEFPDFNHMDFIWGSRATEKIYKPIVDIISTLLFVFTAALIPTSVESVSISAFQCGANEISTSLAYDMVSSDCPTLLYQINDCCRAHDLCYDEQRGRDFCDGVFCECLLSTPPYSEECDTTLWLICTTVETLDLIIISAAALLTTPTEYIPVAEFECGTGRFHRIVPPCCITVFAILSAAVLLTAAAQFVSFPEFKCGTNKITTAIAYRTAKATCSTQLDELNP</sequence>
<proteinExistence type="predicted"/>
<dbReference type="InterPro" id="IPR029058">
    <property type="entry name" value="AB_hydrolase_fold"/>
</dbReference>
<dbReference type="SUPFAM" id="SSF48619">
    <property type="entry name" value="Phospholipase A2, PLA2"/>
    <property type="match status" value="1"/>
</dbReference>
<dbReference type="InterPro" id="IPR036444">
    <property type="entry name" value="PLipase_A2_dom_sf"/>
</dbReference>
<dbReference type="EMBL" id="JAUCMV010000003">
    <property type="protein sequence ID" value="KAK0408511.1"/>
    <property type="molecule type" value="Genomic_DNA"/>
</dbReference>
<reference evidence="4" key="1">
    <citation type="submission" date="2023-06" db="EMBL/GenBank/DDBJ databases">
        <title>Genomic analysis of the entomopathogenic nematode Steinernema hermaphroditum.</title>
        <authorList>
            <person name="Schwarz E.M."/>
            <person name="Heppert J.K."/>
            <person name="Baniya A."/>
            <person name="Schwartz H.T."/>
            <person name="Tan C.-H."/>
            <person name="Antoshechkin I."/>
            <person name="Sternberg P.W."/>
            <person name="Goodrich-Blair H."/>
            <person name="Dillman A.R."/>
        </authorList>
    </citation>
    <scope>NUCLEOTIDE SEQUENCE</scope>
    <source>
        <strain evidence="4">PS9179</strain>
        <tissue evidence="4">Whole animal</tissue>
    </source>
</reference>
<dbReference type="FunFam" id="3.40.50.1820:FF:000179">
    <property type="entry name" value="Lipase"/>
    <property type="match status" value="1"/>
</dbReference>
<evidence type="ECO:0000256" key="1">
    <source>
        <dbReference type="SAM" id="Phobius"/>
    </source>
</evidence>
<feature type="signal peptide" evidence="2">
    <location>
        <begin position="1"/>
        <end position="16"/>
    </location>
</feature>
<dbReference type="GO" id="GO:0004623">
    <property type="term" value="F:phospholipase A2 activity"/>
    <property type="evidence" value="ECO:0007669"/>
    <property type="project" value="InterPro"/>
</dbReference>
<evidence type="ECO:0000313" key="4">
    <source>
        <dbReference type="EMBL" id="KAK0408511.1"/>
    </source>
</evidence>
<comment type="caution">
    <text evidence="4">The sequence shown here is derived from an EMBL/GenBank/DDBJ whole genome shotgun (WGS) entry which is preliminary data.</text>
</comment>
<dbReference type="Gene3D" id="3.40.50.1820">
    <property type="entry name" value="alpha/beta hydrolase"/>
    <property type="match status" value="1"/>
</dbReference>
<evidence type="ECO:0000313" key="5">
    <source>
        <dbReference type="Proteomes" id="UP001175271"/>
    </source>
</evidence>
<organism evidence="4 5">
    <name type="scientific">Steinernema hermaphroditum</name>
    <dbReference type="NCBI Taxonomy" id="289476"/>
    <lineage>
        <taxon>Eukaryota</taxon>
        <taxon>Metazoa</taxon>
        <taxon>Ecdysozoa</taxon>
        <taxon>Nematoda</taxon>
        <taxon>Chromadorea</taxon>
        <taxon>Rhabditida</taxon>
        <taxon>Tylenchina</taxon>
        <taxon>Panagrolaimomorpha</taxon>
        <taxon>Strongyloidoidea</taxon>
        <taxon>Steinernematidae</taxon>
        <taxon>Steinernema</taxon>
    </lineage>
</organism>
<name>A0AA39LSI5_9BILA</name>
<keyword evidence="1" id="KW-0812">Transmembrane</keyword>
<dbReference type="GO" id="GO:0006644">
    <property type="term" value="P:phospholipid metabolic process"/>
    <property type="evidence" value="ECO:0007669"/>
    <property type="project" value="InterPro"/>
</dbReference>
<keyword evidence="2" id="KW-0732">Signal</keyword>
<feature type="domain" description="Partial AB-hydrolase lipase" evidence="3">
    <location>
        <begin position="27"/>
        <end position="87"/>
    </location>
</feature>
<keyword evidence="1" id="KW-0472">Membrane</keyword>
<dbReference type="GO" id="GO:0050482">
    <property type="term" value="P:arachidonate secretion"/>
    <property type="evidence" value="ECO:0007669"/>
    <property type="project" value="InterPro"/>
</dbReference>
<dbReference type="Pfam" id="PF04083">
    <property type="entry name" value="Abhydro_lipase"/>
    <property type="match status" value="1"/>
</dbReference>
<evidence type="ECO:0000259" key="3">
    <source>
        <dbReference type="Pfam" id="PF04083"/>
    </source>
</evidence>
<gene>
    <name evidence="4" type="ORF">QR680_004002</name>
</gene>
<protein>
    <recommendedName>
        <fullName evidence="3">Partial AB-hydrolase lipase domain-containing protein</fullName>
    </recommendedName>
</protein>
<dbReference type="Proteomes" id="UP001175271">
    <property type="component" value="Unassembled WGS sequence"/>
</dbReference>
<feature type="transmembrane region" description="Helical" evidence="1">
    <location>
        <begin position="526"/>
        <end position="547"/>
    </location>
</feature>
<accession>A0AA39LSI5</accession>
<dbReference type="InterPro" id="IPR006693">
    <property type="entry name" value="AB_hydrolase_lipase"/>
</dbReference>
<evidence type="ECO:0000256" key="2">
    <source>
        <dbReference type="SAM" id="SignalP"/>
    </source>
</evidence>
<dbReference type="AlphaFoldDB" id="A0AA39LSI5"/>
<dbReference type="PANTHER" id="PTHR11005">
    <property type="entry name" value="LYSOSOMAL ACID LIPASE-RELATED"/>
    <property type="match status" value="1"/>
</dbReference>
<keyword evidence="5" id="KW-1185">Reference proteome</keyword>
<feature type="chain" id="PRO_5041351673" description="Partial AB-hydrolase lipase domain-containing protein" evidence="2">
    <location>
        <begin position="17"/>
        <end position="579"/>
    </location>
</feature>
<dbReference type="SUPFAM" id="SSF53474">
    <property type="entry name" value="alpha/beta-Hydrolases"/>
    <property type="match status" value="1"/>
</dbReference>
<keyword evidence="1" id="KW-1133">Transmembrane helix</keyword>